<name>A0ABQ4DZE9_9ACTN</name>
<feature type="domain" description="JmjC" evidence="5">
    <location>
        <begin position="151"/>
        <end position="298"/>
    </location>
</feature>
<evidence type="ECO:0000313" key="6">
    <source>
        <dbReference type="EMBL" id="GIG87467.1"/>
    </source>
</evidence>
<dbReference type="SMART" id="SM00558">
    <property type="entry name" value="JmjC"/>
    <property type="match status" value="1"/>
</dbReference>
<sequence>MTEYDGSTGTVAEERPPDAPQAGLPDALSVDRVPLLSRSTGPAVRTGPGRPALARCVAVEPTKFAAAYWGRAPLLSRAAELGNPDGFTDLLGPADADELLSRRGLRTPFLRAAKNGQVLPTGQYTGSGGAGAEIADQVLDERVLGLYADGATLVLQGLHRTWPPLIDFTRELSLVLGQPLQVNAYLTPPGNQGFATHYDTHDVFVLQVDGHKHWQIHEPVLPDPLERQPWGGRADEVGAVADGPPALDVVLGPGDALYLPRGWLHSARAQDDSSLHLTVGVRALTRYAMVEALLELAAEDRRLRAPLPFGMDVAEVDQVEPELTETVEALRDWLLRADPAAVAARLRNRAWPAARPAPIRPLAQAAAIRTLHVDTRIAPREGLRWQLTAQPPDGADGPGEVLLALFDRTLTFPAQCALAVRAFLAGGVHRVGDLPGLDDDADRIVLARRLLREAVAVPT</sequence>
<evidence type="ECO:0000259" key="5">
    <source>
        <dbReference type="PROSITE" id="PS51184"/>
    </source>
</evidence>
<keyword evidence="3" id="KW-0408">Iron</keyword>
<dbReference type="InterPro" id="IPR039994">
    <property type="entry name" value="NO66-like"/>
</dbReference>
<feature type="compositionally biased region" description="Polar residues" evidence="4">
    <location>
        <begin position="1"/>
        <end position="10"/>
    </location>
</feature>
<dbReference type="PANTHER" id="PTHR13096:SF9">
    <property type="entry name" value="BIFUNCTIONAL LYSINE-SPECIFIC DEMETHYLASE AND HISTIDYL-HYDROXYLASE"/>
    <property type="match status" value="1"/>
</dbReference>
<keyword evidence="7" id="KW-1185">Reference proteome</keyword>
<evidence type="ECO:0000256" key="3">
    <source>
        <dbReference type="ARBA" id="ARBA00023004"/>
    </source>
</evidence>
<proteinExistence type="predicted"/>
<accession>A0ABQ4DZE9</accession>
<organism evidence="6 7">
    <name type="scientific">Plantactinospora endophytica</name>
    <dbReference type="NCBI Taxonomy" id="673535"/>
    <lineage>
        <taxon>Bacteria</taxon>
        <taxon>Bacillati</taxon>
        <taxon>Actinomycetota</taxon>
        <taxon>Actinomycetes</taxon>
        <taxon>Micromonosporales</taxon>
        <taxon>Micromonosporaceae</taxon>
        <taxon>Plantactinospora</taxon>
    </lineage>
</organism>
<dbReference type="InterPro" id="IPR003347">
    <property type="entry name" value="JmjC_dom"/>
</dbReference>
<dbReference type="SUPFAM" id="SSF51197">
    <property type="entry name" value="Clavaminate synthase-like"/>
    <property type="match status" value="1"/>
</dbReference>
<dbReference type="Pfam" id="PF08007">
    <property type="entry name" value="JmjC_2"/>
    <property type="match status" value="1"/>
</dbReference>
<dbReference type="RefSeq" id="WP_203866044.1">
    <property type="nucleotide sequence ID" value="NZ_BONW01000011.1"/>
</dbReference>
<dbReference type="Proteomes" id="UP000646749">
    <property type="component" value="Unassembled WGS sequence"/>
</dbReference>
<dbReference type="EMBL" id="BONW01000011">
    <property type="protein sequence ID" value="GIG87467.1"/>
    <property type="molecule type" value="Genomic_DNA"/>
</dbReference>
<feature type="region of interest" description="Disordered" evidence="4">
    <location>
        <begin position="1"/>
        <end position="27"/>
    </location>
</feature>
<gene>
    <name evidence="6" type="ORF">Pen02_24030</name>
</gene>
<dbReference type="PANTHER" id="PTHR13096">
    <property type="entry name" value="MINA53 MYC INDUCED NUCLEAR ANTIGEN"/>
    <property type="match status" value="1"/>
</dbReference>
<dbReference type="PROSITE" id="PS51184">
    <property type="entry name" value="JMJC"/>
    <property type="match status" value="1"/>
</dbReference>
<evidence type="ECO:0000256" key="1">
    <source>
        <dbReference type="ARBA" id="ARBA00001954"/>
    </source>
</evidence>
<comment type="caution">
    <text evidence="6">The sequence shown here is derived from an EMBL/GenBank/DDBJ whole genome shotgun (WGS) entry which is preliminary data.</text>
</comment>
<reference evidence="6 7" key="1">
    <citation type="submission" date="2021-01" db="EMBL/GenBank/DDBJ databases">
        <title>Whole genome shotgun sequence of Plantactinospora endophytica NBRC 110450.</title>
        <authorList>
            <person name="Komaki H."/>
            <person name="Tamura T."/>
        </authorList>
    </citation>
    <scope>NUCLEOTIDE SEQUENCE [LARGE SCALE GENOMIC DNA]</scope>
    <source>
        <strain evidence="6 7">NBRC 110450</strain>
    </source>
</reference>
<comment type="cofactor">
    <cofactor evidence="1">
        <name>Fe(2+)</name>
        <dbReference type="ChEBI" id="CHEBI:29033"/>
    </cofactor>
</comment>
<evidence type="ECO:0000313" key="7">
    <source>
        <dbReference type="Proteomes" id="UP000646749"/>
    </source>
</evidence>
<evidence type="ECO:0000256" key="4">
    <source>
        <dbReference type="SAM" id="MobiDB-lite"/>
    </source>
</evidence>
<evidence type="ECO:0000256" key="2">
    <source>
        <dbReference type="ARBA" id="ARBA00022723"/>
    </source>
</evidence>
<keyword evidence="2" id="KW-0479">Metal-binding</keyword>
<protein>
    <recommendedName>
        <fullName evidence="5">JmjC domain-containing protein</fullName>
    </recommendedName>
</protein>
<dbReference type="Gene3D" id="2.60.120.650">
    <property type="entry name" value="Cupin"/>
    <property type="match status" value="1"/>
</dbReference>